<keyword evidence="1" id="KW-0812">Transmembrane</keyword>
<feature type="transmembrane region" description="Helical" evidence="1">
    <location>
        <begin position="115"/>
        <end position="136"/>
    </location>
</feature>
<evidence type="ECO:0000313" key="4">
    <source>
        <dbReference type="Proteomes" id="UP000801428"/>
    </source>
</evidence>
<dbReference type="InterPro" id="IPR002656">
    <property type="entry name" value="Acyl_transf_3_dom"/>
</dbReference>
<comment type="caution">
    <text evidence="3">The sequence shown here is derived from an EMBL/GenBank/DDBJ whole genome shotgun (WGS) entry which is preliminary data.</text>
</comment>
<keyword evidence="4" id="KW-1185">Reference proteome</keyword>
<dbReference type="EMBL" id="SWKU01000004">
    <property type="protein sequence ID" value="KAF3007734.1"/>
    <property type="molecule type" value="Genomic_DNA"/>
</dbReference>
<name>A0A9P4WBJ3_CURKU</name>
<dbReference type="Proteomes" id="UP000801428">
    <property type="component" value="Unassembled WGS sequence"/>
</dbReference>
<proteinExistence type="predicted"/>
<dbReference type="OrthoDB" id="5819582at2759"/>
<feature type="domain" description="Acyltransferase 3" evidence="2">
    <location>
        <begin position="57"/>
        <end position="418"/>
    </location>
</feature>
<feature type="transmembrane region" description="Helical" evidence="1">
    <location>
        <begin position="441"/>
        <end position="461"/>
    </location>
</feature>
<protein>
    <recommendedName>
        <fullName evidence="2">Acyltransferase 3 domain-containing protein</fullName>
    </recommendedName>
</protein>
<evidence type="ECO:0000256" key="1">
    <source>
        <dbReference type="SAM" id="Phobius"/>
    </source>
</evidence>
<feature type="transmembrane region" description="Helical" evidence="1">
    <location>
        <begin position="258"/>
        <end position="281"/>
    </location>
</feature>
<gene>
    <name evidence="3" type="ORF">E8E13_009843</name>
</gene>
<sequence>MPTKAEGPLDHGKFENVKLDSATWRPVRVGRWSLDIVRPEFIALRPGSPKKLLRRTAWLDGLRGFAAFVVLLHHNQLWAHDIHGNSVFENSFGYQGRHYFAALPFIRHFFSGGHFAVAIFFVISGYVLSVKSLGAIQRGQHLVSADSIGSALFRRWIRLYLPIVGVTLTWMAIRHSTDLWVDFGERKKTWGDEIKTWYYAFKNYSFVFLTGDADFPGMYNGHLWSIPIEFKGSIIVYTSISALARCTRNARLWCEITLIFYFLYVVDGWYGALFMGGMLLSDLDLLALDDEEPRFLARLQDFKEFIFFHLFLLAMYLGGVPSCEGPDHENLLASSPGWKWLFKLKPQAVFDVKWFFLTWAAILTVASIPRLPLLKRFFESRICQYLGRVSFALYLVHGVVIYALADRLYAAVGFKKDGHTNIPGWVNKFPLAMNGPMGFELAFWAVQVINIPVTFYVAEVVTKLFDEPSVKFSNWLYKQALAPPQPQRQ</sequence>
<dbReference type="PANTHER" id="PTHR23028">
    <property type="entry name" value="ACETYLTRANSFERASE"/>
    <property type="match status" value="1"/>
</dbReference>
<dbReference type="InterPro" id="IPR050879">
    <property type="entry name" value="Acyltransferase_3"/>
</dbReference>
<dbReference type="GO" id="GO:0016747">
    <property type="term" value="F:acyltransferase activity, transferring groups other than amino-acyl groups"/>
    <property type="evidence" value="ECO:0007669"/>
    <property type="project" value="InterPro"/>
</dbReference>
<keyword evidence="1" id="KW-0472">Membrane</keyword>
<organism evidence="3 4">
    <name type="scientific">Curvularia kusanoi</name>
    <name type="common">Cochliobolus kusanoi</name>
    <dbReference type="NCBI Taxonomy" id="90978"/>
    <lineage>
        <taxon>Eukaryota</taxon>
        <taxon>Fungi</taxon>
        <taxon>Dikarya</taxon>
        <taxon>Ascomycota</taxon>
        <taxon>Pezizomycotina</taxon>
        <taxon>Dothideomycetes</taxon>
        <taxon>Pleosporomycetidae</taxon>
        <taxon>Pleosporales</taxon>
        <taxon>Pleosporineae</taxon>
        <taxon>Pleosporaceae</taxon>
        <taxon>Curvularia</taxon>
    </lineage>
</organism>
<feature type="transmembrane region" description="Helical" evidence="1">
    <location>
        <begin position="354"/>
        <end position="373"/>
    </location>
</feature>
<dbReference type="Pfam" id="PF01757">
    <property type="entry name" value="Acyl_transf_3"/>
    <property type="match status" value="1"/>
</dbReference>
<dbReference type="PANTHER" id="PTHR23028:SF125">
    <property type="entry name" value="ACYLTRANSFERASE"/>
    <property type="match status" value="1"/>
</dbReference>
<dbReference type="AlphaFoldDB" id="A0A9P4WBJ3"/>
<accession>A0A9P4WBJ3</accession>
<evidence type="ECO:0000259" key="2">
    <source>
        <dbReference type="Pfam" id="PF01757"/>
    </source>
</evidence>
<feature type="transmembrane region" description="Helical" evidence="1">
    <location>
        <begin position="156"/>
        <end position="173"/>
    </location>
</feature>
<feature type="transmembrane region" description="Helical" evidence="1">
    <location>
        <begin position="385"/>
        <end position="405"/>
    </location>
</feature>
<evidence type="ECO:0000313" key="3">
    <source>
        <dbReference type="EMBL" id="KAF3007734.1"/>
    </source>
</evidence>
<reference evidence="3" key="1">
    <citation type="submission" date="2019-04" db="EMBL/GenBank/DDBJ databases">
        <title>Sequencing of skin fungus with MAO and IRED activity.</title>
        <authorList>
            <person name="Marsaioli A.J."/>
            <person name="Bonatto J.M.C."/>
            <person name="Reis Junior O."/>
        </authorList>
    </citation>
    <scope>NUCLEOTIDE SEQUENCE</scope>
    <source>
        <strain evidence="3">30M1</strain>
    </source>
</reference>
<keyword evidence="1" id="KW-1133">Transmembrane helix</keyword>